<reference evidence="3" key="1">
    <citation type="submission" date="2019-04" db="EMBL/GenBank/DDBJ databases">
        <title>Evolution of Biomass-Degrading Anaerobic Consortia Revealed by Metagenomics.</title>
        <authorList>
            <person name="Peng X."/>
        </authorList>
    </citation>
    <scope>NUCLEOTIDE SEQUENCE</scope>
    <source>
        <strain evidence="3">SIG551</strain>
    </source>
</reference>
<dbReference type="GO" id="GO:0008235">
    <property type="term" value="F:metalloexopeptidase activity"/>
    <property type="evidence" value="ECO:0007669"/>
    <property type="project" value="UniProtKB-ARBA"/>
</dbReference>
<proteinExistence type="predicted"/>
<gene>
    <name evidence="3" type="ORF">E7512_00870</name>
</gene>
<protein>
    <submittedName>
        <fullName evidence="3">Aminopeptidase P family protein</fullName>
    </submittedName>
</protein>
<keyword evidence="3" id="KW-0031">Aminopeptidase</keyword>
<feature type="domain" description="Creatinase N-terminal" evidence="2">
    <location>
        <begin position="8"/>
        <end position="136"/>
    </location>
</feature>
<evidence type="ECO:0000313" key="3">
    <source>
        <dbReference type="EMBL" id="MBE6832133.1"/>
    </source>
</evidence>
<dbReference type="Pfam" id="PF00557">
    <property type="entry name" value="Peptidase_M24"/>
    <property type="match status" value="1"/>
</dbReference>
<evidence type="ECO:0000313" key="4">
    <source>
        <dbReference type="Proteomes" id="UP000754750"/>
    </source>
</evidence>
<dbReference type="InterPro" id="IPR050659">
    <property type="entry name" value="Peptidase_M24B"/>
</dbReference>
<dbReference type="InterPro" id="IPR036005">
    <property type="entry name" value="Creatinase/aminopeptidase-like"/>
</dbReference>
<feature type="domain" description="Peptidase M24" evidence="1">
    <location>
        <begin position="146"/>
        <end position="346"/>
    </location>
</feature>
<evidence type="ECO:0000259" key="1">
    <source>
        <dbReference type="Pfam" id="PF00557"/>
    </source>
</evidence>
<dbReference type="SUPFAM" id="SSF55920">
    <property type="entry name" value="Creatinase/aminopeptidase"/>
    <property type="match status" value="1"/>
</dbReference>
<dbReference type="PRINTS" id="PR00599">
    <property type="entry name" value="MAPEPTIDASE"/>
</dbReference>
<dbReference type="SUPFAM" id="SSF53092">
    <property type="entry name" value="Creatinase/prolidase N-terminal domain"/>
    <property type="match status" value="1"/>
</dbReference>
<dbReference type="Gene3D" id="3.90.230.10">
    <property type="entry name" value="Creatinase/methionine aminopeptidase superfamily"/>
    <property type="match status" value="1"/>
</dbReference>
<dbReference type="PANTHER" id="PTHR46112">
    <property type="entry name" value="AMINOPEPTIDASE"/>
    <property type="match status" value="1"/>
</dbReference>
<dbReference type="Proteomes" id="UP000754750">
    <property type="component" value="Unassembled WGS sequence"/>
</dbReference>
<dbReference type="Pfam" id="PF01321">
    <property type="entry name" value="Creatinase_N"/>
    <property type="match status" value="1"/>
</dbReference>
<keyword evidence="3" id="KW-0645">Protease</keyword>
<dbReference type="InterPro" id="IPR029149">
    <property type="entry name" value="Creatin/AminoP/Spt16_N"/>
</dbReference>
<dbReference type="RefSeq" id="WP_326839701.1">
    <property type="nucleotide sequence ID" value="NZ_JBKWRC010000001.1"/>
</dbReference>
<organism evidence="3 4">
    <name type="scientific">Faecalispora sporosphaeroides</name>
    <dbReference type="NCBI Taxonomy" id="1549"/>
    <lineage>
        <taxon>Bacteria</taxon>
        <taxon>Bacillati</taxon>
        <taxon>Bacillota</taxon>
        <taxon>Clostridia</taxon>
        <taxon>Eubacteriales</taxon>
        <taxon>Oscillospiraceae</taxon>
        <taxon>Faecalispora</taxon>
    </lineage>
</organism>
<dbReference type="GO" id="GO:0004177">
    <property type="term" value="F:aminopeptidase activity"/>
    <property type="evidence" value="ECO:0007669"/>
    <property type="project" value="UniProtKB-KW"/>
</dbReference>
<dbReference type="Gene3D" id="3.40.350.10">
    <property type="entry name" value="Creatinase/prolidase N-terminal domain"/>
    <property type="match status" value="1"/>
</dbReference>
<dbReference type="InterPro" id="IPR000994">
    <property type="entry name" value="Pept_M24"/>
</dbReference>
<dbReference type="EMBL" id="SVNY01000001">
    <property type="protein sequence ID" value="MBE6832133.1"/>
    <property type="molecule type" value="Genomic_DNA"/>
</dbReference>
<comment type="caution">
    <text evidence="3">The sequence shown here is derived from an EMBL/GenBank/DDBJ whole genome shotgun (WGS) entry which is preliminary data.</text>
</comment>
<evidence type="ECO:0000259" key="2">
    <source>
        <dbReference type="Pfam" id="PF01321"/>
    </source>
</evidence>
<dbReference type="PANTHER" id="PTHR46112:SF3">
    <property type="entry name" value="AMINOPEPTIDASE YPDF"/>
    <property type="match status" value="1"/>
</dbReference>
<accession>A0A928KP22</accession>
<dbReference type="AlphaFoldDB" id="A0A928KP22"/>
<dbReference type="InterPro" id="IPR000587">
    <property type="entry name" value="Creatinase_N"/>
</dbReference>
<sequence length="362" mass="40732">MSKLSEEKLFSYLEEEKLDAFFVSKEVNVRFISEFTGDCSFLLMTRSGKKFFITDPRFTEQASIECPEYEIFVWRKPGIAGLTVGDAIGELAKREGLQKVAFESESVSYETYLSLQERSKAELVPVSGALDQLRIIKTPQEIAWQRAACEISCRALDRLLPEIRVGVTEKTLAAKLSLYMVEEGADTMPYGNILISGARTSLLHGIPSAKSIEYGDFVLMDFGCQVNGYMSDMTRTVVVGKATEKQREVYELEKRMVEESLAVTKAGTPCREVYLASLKAIQNTEYFGYHYTNIGHGIGLFVHEMPMYTETSTDILQAGNVRTIEPGIYIPGWGGVRIEDQILVTEDGYENMVRFTHDLIEL</sequence>
<dbReference type="InterPro" id="IPR001714">
    <property type="entry name" value="Pept_M24_MAP"/>
</dbReference>
<keyword evidence="3" id="KW-0378">Hydrolase</keyword>
<name>A0A928KP22_9FIRM</name>